<accession>A0A3Q3G3S1</accession>
<dbReference type="PROSITE" id="PS51504">
    <property type="entry name" value="H15"/>
    <property type="match status" value="1"/>
</dbReference>
<dbReference type="GeneTree" id="ENSGT00950000183089"/>
<dbReference type="CDD" id="cd00073">
    <property type="entry name" value="H15"/>
    <property type="match status" value="1"/>
</dbReference>
<reference evidence="7" key="2">
    <citation type="submission" date="2025-09" db="UniProtKB">
        <authorList>
            <consortium name="Ensembl"/>
        </authorList>
    </citation>
    <scope>IDENTIFICATION</scope>
</reference>
<evidence type="ECO:0000256" key="5">
    <source>
        <dbReference type="SAM" id="MobiDB-lite"/>
    </source>
</evidence>
<dbReference type="GO" id="GO:0005634">
    <property type="term" value="C:nucleus"/>
    <property type="evidence" value="ECO:0007669"/>
    <property type="project" value="UniProtKB-SubCell"/>
</dbReference>
<organism evidence="7 8">
    <name type="scientific">Labrus bergylta</name>
    <name type="common">ballan wrasse</name>
    <dbReference type="NCBI Taxonomy" id="56723"/>
    <lineage>
        <taxon>Eukaryota</taxon>
        <taxon>Metazoa</taxon>
        <taxon>Chordata</taxon>
        <taxon>Craniata</taxon>
        <taxon>Vertebrata</taxon>
        <taxon>Euteleostomi</taxon>
        <taxon>Actinopterygii</taxon>
        <taxon>Neopterygii</taxon>
        <taxon>Teleostei</taxon>
        <taxon>Neoteleostei</taxon>
        <taxon>Acanthomorphata</taxon>
        <taxon>Eupercaria</taxon>
        <taxon>Labriformes</taxon>
        <taxon>Labridae</taxon>
        <taxon>Labrus</taxon>
    </lineage>
</organism>
<dbReference type="Pfam" id="PF00538">
    <property type="entry name" value="Linker_histone"/>
    <property type="match status" value="1"/>
</dbReference>
<dbReference type="Proteomes" id="UP000261660">
    <property type="component" value="Unplaced"/>
</dbReference>
<dbReference type="FunFam" id="1.10.10.10:FF:000075">
    <property type="entry name" value="Histone H1 like"/>
    <property type="match status" value="1"/>
</dbReference>
<comment type="similarity">
    <text evidence="4">Belongs to the histone H1/H5 family.</text>
</comment>
<keyword evidence="4" id="KW-0158">Chromosome</keyword>
<protein>
    <recommendedName>
        <fullName evidence="1">Histone H1</fullName>
    </recommendedName>
</protein>
<reference evidence="7" key="1">
    <citation type="submission" date="2025-08" db="UniProtKB">
        <authorList>
            <consortium name="Ensembl"/>
        </authorList>
    </citation>
    <scope>IDENTIFICATION</scope>
</reference>
<dbReference type="InterPro" id="IPR036390">
    <property type="entry name" value="WH_DNA-bd_sf"/>
</dbReference>
<dbReference type="SUPFAM" id="SSF46785">
    <property type="entry name" value="Winged helix' DNA-binding domain"/>
    <property type="match status" value="1"/>
</dbReference>
<proteinExistence type="inferred from homology"/>
<keyword evidence="4" id="KW-0539">Nucleus</keyword>
<dbReference type="GO" id="GO:0003677">
    <property type="term" value="F:DNA binding"/>
    <property type="evidence" value="ECO:0007669"/>
    <property type="project" value="UniProtKB-KW"/>
</dbReference>
<evidence type="ECO:0000256" key="3">
    <source>
        <dbReference type="ARBA" id="ARBA00023125"/>
    </source>
</evidence>
<dbReference type="Gene3D" id="1.10.10.10">
    <property type="entry name" value="Winged helix-like DNA-binding domain superfamily/Winged helix DNA-binding domain"/>
    <property type="match status" value="1"/>
</dbReference>
<keyword evidence="3 4" id="KW-0238">DNA-binding</keyword>
<sequence>MAEVAPAPAKVAKKKAPKPKKTGPSVGELIVKYVSASKERSGVSVAAIKKLLANGGYDVEKNNSRVKVAIKSLVAKEILTQVKGIGASGSFKMNKKRCASARYISWTSTSTRVHNADSLHSGEIQSFMSVSD</sequence>
<dbReference type="GO" id="GO:0000786">
    <property type="term" value="C:nucleosome"/>
    <property type="evidence" value="ECO:0007669"/>
    <property type="project" value="InterPro"/>
</dbReference>
<evidence type="ECO:0000256" key="4">
    <source>
        <dbReference type="RuleBase" id="RU003894"/>
    </source>
</evidence>
<dbReference type="FunCoup" id="A0A3Q3G3S1">
    <property type="interactions" value="1297"/>
</dbReference>
<evidence type="ECO:0000313" key="8">
    <source>
        <dbReference type="Proteomes" id="UP000261660"/>
    </source>
</evidence>
<evidence type="ECO:0000256" key="1">
    <source>
        <dbReference type="ARBA" id="ARBA00020833"/>
    </source>
</evidence>
<feature type="region of interest" description="Disordered" evidence="5">
    <location>
        <begin position="1"/>
        <end position="23"/>
    </location>
</feature>
<dbReference type="AlphaFoldDB" id="A0A3Q3G3S1"/>
<evidence type="ECO:0000256" key="2">
    <source>
        <dbReference type="ARBA" id="ARBA00022990"/>
    </source>
</evidence>
<keyword evidence="8" id="KW-1185">Reference proteome</keyword>
<feature type="compositionally biased region" description="Basic residues" evidence="5">
    <location>
        <begin position="11"/>
        <end position="21"/>
    </location>
</feature>
<dbReference type="SMART" id="SM00526">
    <property type="entry name" value="H15"/>
    <property type="match status" value="1"/>
</dbReference>
<comment type="subcellular location">
    <subcellularLocation>
        <location evidence="4">Nucleus</location>
    </subcellularLocation>
</comment>
<evidence type="ECO:0000259" key="6">
    <source>
        <dbReference type="PROSITE" id="PS51504"/>
    </source>
</evidence>
<name>A0A3Q3G3S1_9LABR</name>
<keyword evidence="2" id="KW-0007">Acetylation</keyword>
<dbReference type="GO" id="GO:0030527">
    <property type="term" value="F:structural constituent of chromatin"/>
    <property type="evidence" value="ECO:0007669"/>
    <property type="project" value="InterPro"/>
</dbReference>
<dbReference type="PRINTS" id="PR00624">
    <property type="entry name" value="HISTONEH5"/>
</dbReference>
<dbReference type="InterPro" id="IPR005818">
    <property type="entry name" value="Histone_H1/H5_H15"/>
</dbReference>
<evidence type="ECO:0000313" key="7">
    <source>
        <dbReference type="Ensembl" id="ENSLBEP00000026274.1"/>
    </source>
</evidence>
<dbReference type="InterPro" id="IPR036388">
    <property type="entry name" value="WH-like_DNA-bd_sf"/>
</dbReference>
<feature type="compositionally biased region" description="Low complexity" evidence="5">
    <location>
        <begin position="1"/>
        <end position="10"/>
    </location>
</feature>
<dbReference type="Ensembl" id="ENSLBET00000027569.1">
    <property type="protein sequence ID" value="ENSLBEP00000026274.1"/>
    <property type="gene ID" value="ENSLBEG00000020008.1"/>
</dbReference>
<feature type="domain" description="H15" evidence="6">
    <location>
        <begin position="22"/>
        <end position="95"/>
    </location>
</feature>
<dbReference type="InterPro" id="IPR005819">
    <property type="entry name" value="H1/H5"/>
</dbReference>
<dbReference type="InParanoid" id="A0A3Q3G3S1"/>
<dbReference type="STRING" id="56723.ENSLBEP00000026274"/>
<dbReference type="GO" id="GO:0006334">
    <property type="term" value="P:nucleosome assembly"/>
    <property type="evidence" value="ECO:0007669"/>
    <property type="project" value="InterPro"/>
</dbReference>